<accession>A0ABP6SC09</accession>
<protein>
    <submittedName>
        <fullName evidence="1">Uncharacterized protein</fullName>
    </submittedName>
</protein>
<keyword evidence="2" id="KW-1185">Reference proteome</keyword>
<dbReference type="RefSeq" id="WP_345037651.1">
    <property type="nucleotide sequence ID" value="NZ_BAAAYL010000001.1"/>
</dbReference>
<reference evidence="2" key="1">
    <citation type="journal article" date="2019" name="Int. J. Syst. Evol. Microbiol.">
        <title>The Global Catalogue of Microorganisms (GCM) 10K type strain sequencing project: providing services to taxonomists for standard genome sequencing and annotation.</title>
        <authorList>
            <consortium name="The Broad Institute Genomics Platform"/>
            <consortium name="The Broad Institute Genome Sequencing Center for Infectious Disease"/>
            <person name="Wu L."/>
            <person name="Ma J."/>
        </authorList>
    </citation>
    <scope>NUCLEOTIDE SEQUENCE [LARGE SCALE GENOMIC DNA]</scope>
    <source>
        <strain evidence="2">JCM 9651</strain>
    </source>
</reference>
<evidence type="ECO:0000313" key="1">
    <source>
        <dbReference type="EMBL" id="GAA3372852.1"/>
    </source>
</evidence>
<comment type="caution">
    <text evidence="1">The sequence shown here is derived from an EMBL/GenBank/DDBJ whole genome shotgun (WGS) entry which is preliminary data.</text>
</comment>
<gene>
    <name evidence="1" type="ORF">GCM10020367_30290</name>
</gene>
<dbReference type="EMBL" id="BAAAYL010000001">
    <property type="protein sequence ID" value="GAA3372852.1"/>
    <property type="molecule type" value="Genomic_DNA"/>
</dbReference>
<dbReference type="Proteomes" id="UP001499990">
    <property type="component" value="Unassembled WGS sequence"/>
</dbReference>
<proteinExistence type="predicted"/>
<evidence type="ECO:0000313" key="2">
    <source>
        <dbReference type="Proteomes" id="UP001499990"/>
    </source>
</evidence>
<sequence length="159" mass="17880">MTDPIAAGTKPVDEVMALVRHRSSVILDVLGLRYETTDGAPFVVPCPEEGHDYRVQHFWKVYGPSREVLTDALERLHGELPRRGWKVYRFERANSKARQLQLDVEDLSLHHTVTVEEDFASRDPHASKWEKAGRDGLFVTLSSPCYVDPDAGARPGADV</sequence>
<organism evidence="1 2">
    <name type="scientific">Streptomyces sannanensis</name>
    <dbReference type="NCBI Taxonomy" id="285536"/>
    <lineage>
        <taxon>Bacteria</taxon>
        <taxon>Bacillati</taxon>
        <taxon>Actinomycetota</taxon>
        <taxon>Actinomycetes</taxon>
        <taxon>Kitasatosporales</taxon>
        <taxon>Streptomycetaceae</taxon>
        <taxon>Streptomyces</taxon>
    </lineage>
</organism>
<name>A0ABP6SC09_9ACTN</name>